<evidence type="ECO:0000256" key="5">
    <source>
        <dbReference type="ARBA" id="ARBA00022692"/>
    </source>
</evidence>
<keyword evidence="8 14" id="KW-1133">Transmembrane helix</keyword>
<name>A0A6A5R4U5_AMPQU</name>
<evidence type="ECO:0000313" key="15">
    <source>
        <dbReference type="EMBL" id="KAF1922034.1"/>
    </source>
</evidence>
<dbReference type="GO" id="GO:0005816">
    <property type="term" value="C:spindle pole body"/>
    <property type="evidence" value="ECO:0007669"/>
    <property type="project" value="TreeGrafter"/>
</dbReference>
<keyword evidence="6" id="KW-0509">mRNA transport</keyword>
<dbReference type="OrthoDB" id="67850at2759"/>
<dbReference type="InterPro" id="IPR019049">
    <property type="entry name" value="Nucleoporin_prot_Ndc1/Nup"/>
</dbReference>
<evidence type="ECO:0000256" key="14">
    <source>
        <dbReference type="SAM" id="Phobius"/>
    </source>
</evidence>
<dbReference type="PANTHER" id="PTHR13269">
    <property type="entry name" value="NUCLEOPORIN NDC1"/>
    <property type="match status" value="1"/>
</dbReference>
<reference evidence="15" key="1">
    <citation type="journal article" date="2020" name="Stud. Mycol.">
        <title>101 Dothideomycetes genomes: a test case for predicting lifestyles and emergence of pathogens.</title>
        <authorList>
            <person name="Haridas S."/>
            <person name="Albert R."/>
            <person name="Binder M."/>
            <person name="Bloem J."/>
            <person name="Labutti K."/>
            <person name="Salamov A."/>
            <person name="Andreopoulos B."/>
            <person name="Baker S."/>
            <person name="Barry K."/>
            <person name="Bills G."/>
            <person name="Bluhm B."/>
            <person name="Cannon C."/>
            <person name="Castanera R."/>
            <person name="Culley D."/>
            <person name="Daum C."/>
            <person name="Ezra D."/>
            <person name="Gonzalez J."/>
            <person name="Henrissat B."/>
            <person name="Kuo A."/>
            <person name="Liang C."/>
            <person name="Lipzen A."/>
            <person name="Lutzoni F."/>
            <person name="Magnuson J."/>
            <person name="Mondo S."/>
            <person name="Nolan M."/>
            <person name="Ohm R."/>
            <person name="Pangilinan J."/>
            <person name="Park H.-J."/>
            <person name="Ramirez L."/>
            <person name="Alfaro M."/>
            <person name="Sun H."/>
            <person name="Tritt A."/>
            <person name="Yoshinaga Y."/>
            <person name="Zwiers L.-H."/>
            <person name="Turgeon B."/>
            <person name="Goodwin S."/>
            <person name="Spatafora J."/>
            <person name="Crous P."/>
            <person name="Grigoriev I."/>
        </authorList>
    </citation>
    <scope>NUCLEOTIDE SEQUENCE</scope>
    <source>
        <strain evidence="15">HMLAC05119</strain>
    </source>
</reference>
<evidence type="ECO:0000256" key="1">
    <source>
        <dbReference type="ARBA" id="ARBA00004232"/>
    </source>
</evidence>
<dbReference type="GO" id="GO:0031965">
    <property type="term" value="C:nuclear membrane"/>
    <property type="evidence" value="ECO:0007669"/>
    <property type="project" value="UniProtKB-SubCell"/>
</dbReference>
<keyword evidence="5 14" id="KW-0812">Transmembrane</keyword>
<accession>A0A6A5R4U5</accession>
<protein>
    <submittedName>
        <fullName evidence="15">Nucleoporin protein Ndc1-Nup</fullName>
    </submittedName>
</protein>
<dbReference type="GO" id="GO:0006999">
    <property type="term" value="P:nuclear pore organization"/>
    <property type="evidence" value="ECO:0007669"/>
    <property type="project" value="TreeGrafter"/>
</dbReference>
<feature type="transmembrane region" description="Helical" evidence="14">
    <location>
        <begin position="266"/>
        <end position="287"/>
    </location>
</feature>
<keyword evidence="9" id="KW-0811">Translocation</keyword>
<dbReference type="GO" id="GO:0106166">
    <property type="term" value="F:spindle pole body-nuclear membrane anchor activity"/>
    <property type="evidence" value="ECO:0007669"/>
    <property type="project" value="TreeGrafter"/>
</dbReference>
<evidence type="ECO:0000256" key="8">
    <source>
        <dbReference type="ARBA" id="ARBA00022989"/>
    </source>
</evidence>
<proteinExistence type="inferred from homology"/>
<dbReference type="GO" id="GO:0015031">
    <property type="term" value="P:protein transport"/>
    <property type="evidence" value="ECO:0007669"/>
    <property type="project" value="UniProtKB-KW"/>
</dbReference>
<evidence type="ECO:0000256" key="2">
    <source>
        <dbReference type="ARBA" id="ARBA00004567"/>
    </source>
</evidence>
<evidence type="ECO:0000256" key="9">
    <source>
        <dbReference type="ARBA" id="ARBA00023010"/>
    </source>
</evidence>
<feature type="transmembrane region" description="Helical" evidence="14">
    <location>
        <begin position="31"/>
        <end position="54"/>
    </location>
</feature>
<keyword evidence="12" id="KW-0539">Nucleus</keyword>
<keyword evidence="11 14" id="KW-0472">Membrane</keyword>
<sequence length="645" mass="72584">MASAPLGVQVRPYRDYLTPALHSRFTKASKYTLLLCYLFACFMGEWDNPLWLWFPLGPTGIRTLLIFLPALIIYVLRVAQWHVGVRQTQTPAETMQRSLLRKSTIVTLVFYAFSAWVYGEVYIWSRTSESKLGFTEMGRAHERFKLNERPFFLRILFQVLAAVQTTMHLKDDYDSIQVPAMKPRKDRDDAATGLPDQRGPSPRQTLLFKLPGIFALSGPLAAGSLMAGTLSYFIGPRNIIWDYYYSFSRYFVSLSKTSKPTGVAPFLPLVFGFLVEGTLLVALWQFVNTAFDLYIAQEPLKSNQPITSESKDPNGTLLNGLKSKKEAVKAIAFWELALITDSYPDRRKTIYGEFERKKAPTFQQVTNICLAEIRFLIERLNAGIDPSYKPQASTGPQLPSPPVKLVPQIAQPLNGDRQITAAPPKPTSRWEIVEAAAADLAKSHSSPGNSQQAYGREALNKGFKKAQQGAQQAESFASTYYNRLVSSYLGWPFRHSIQRTANVVVLGAPYSRMSLICNAITALTNLATFSLKQDELGRFHEGVPQIIRLFTAAIGKIDNYMANVPIHWSDYSTLRKPEAERKNVPQVQEIRECLREGLERILGSFNEYMSALGMSKVEIMDAKKAIQTTKEPEMLQARGAKRVDD</sequence>
<evidence type="ECO:0000313" key="16">
    <source>
        <dbReference type="Proteomes" id="UP000800096"/>
    </source>
</evidence>
<evidence type="ECO:0000256" key="10">
    <source>
        <dbReference type="ARBA" id="ARBA00023132"/>
    </source>
</evidence>
<dbReference type="Pfam" id="PF09531">
    <property type="entry name" value="Ndc1_Nup"/>
    <property type="match status" value="1"/>
</dbReference>
<evidence type="ECO:0000256" key="11">
    <source>
        <dbReference type="ARBA" id="ARBA00023136"/>
    </source>
</evidence>
<evidence type="ECO:0000256" key="7">
    <source>
        <dbReference type="ARBA" id="ARBA00022927"/>
    </source>
</evidence>
<feature type="region of interest" description="Disordered" evidence="13">
    <location>
        <begin position="183"/>
        <end position="203"/>
    </location>
</feature>
<evidence type="ECO:0000256" key="4">
    <source>
        <dbReference type="ARBA" id="ARBA00022448"/>
    </source>
</evidence>
<feature type="transmembrane region" description="Helical" evidence="14">
    <location>
        <begin position="213"/>
        <end position="234"/>
    </location>
</feature>
<feature type="transmembrane region" description="Helical" evidence="14">
    <location>
        <begin position="99"/>
        <end position="118"/>
    </location>
</feature>
<dbReference type="EMBL" id="ML979132">
    <property type="protein sequence ID" value="KAF1922034.1"/>
    <property type="molecule type" value="Genomic_DNA"/>
</dbReference>
<dbReference type="GO" id="GO:0051028">
    <property type="term" value="P:mRNA transport"/>
    <property type="evidence" value="ECO:0007669"/>
    <property type="project" value="UniProtKB-KW"/>
</dbReference>
<keyword evidence="7" id="KW-0653">Protein transport</keyword>
<comment type="similarity">
    <text evidence="3">Belongs to the NDC1 family.</text>
</comment>
<dbReference type="GO" id="GO:0070631">
    <property type="term" value="P:spindle pole body localization"/>
    <property type="evidence" value="ECO:0007669"/>
    <property type="project" value="TreeGrafter"/>
</dbReference>
<gene>
    <name evidence="15" type="ORF">BDU57DRAFT_486527</name>
</gene>
<organism evidence="15 16">
    <name type="scientific">Ampelomyces quisqualis</name>
    <name type="common">Powdery mildew agent</name>
    <dbReference type="NCBI Taxonomy" id="50730"/>
    <lineage>
        <taxon>Eukaryota</taxon>
        <taxon>Fungi</taxon>
        <taxon>Dikarya</taxon>
        <taxon>Ascomycota</taxon>
        <taxon>Pezizomycotina</taxon>
        <taxon>Dothideomycetes</taxon>
        <taxon>Pleosporomycetidae</taxon>
        <taxon>Pleosporales</taxon>
        <taxon>Pleosporineae</taxon>
        <taxon>Phaeosphaeriaceae</taxon>
        <taxon>Ampelomyces</taxon>
    </lineage>
</organism>
<evidence type="ECO:0000256" key="6">
    <source>
        <dbReference type="ARBA" id="ARBA00022816"/>
    </source>
</evidence>
<dbReference type="GO" id="GO:0070762">
    <property type="term" value="C:nuclear pore transmembrane ring"/>
    <property type="evidence" value="ECO:0007669"/>
    <property type="project" value="TreeGrafter"/>
</dbReference>
<evidence type="ECO:0000256" key="13">
    <source>
        <dbReference type="SAM" id="MobiDB-lite"/>
    </source>
</evidence>
<dbReference type="Proteomes" id="UP000800096">
    <property type="component" value="Unassembled WGS sequence"/>
</dbReference>
<keyword evidence="4" id="KW-0813">Transport</keyword>
<comment type="subcellular location">
    <subcellularLocation>
        <location evidence="1">Nucleus membrane</location>
        <topology evidence="1">Multi-pass membrane protein</topology>
    </subcellularLocation>
    <subcellularLocation>
        <location evidence="2">Nucleus</location>
        <location evidence="2">Nuclear pore complex</location>
    </subcellularLocation>
</comment>
<keyword evidence="10" id="KW-0906">Nuclear pore complex</keyword>
<evidence type="ECO:0000256" key="12">
    <source>
        <dbReference type="ARBA" id="ARBA00023242"/>
    </source>
</evidence>
<keyword evidence="16" id="KW-1185">Reference proteome</keyword>
<evidence type="ECO:0000256" key="3">
    <source>
        <dbReference type="ARBA" id="ARBA00005760"/>
    </source>
</evidence>
<dbReference type="PANTHER" id="PTHR13269:SF6">
    <property type="entry name" value="NUCLEOPORIN NDC1"/>
    <property type="match status" value="1"/>
</dbReference>
<dbReference type="AlphaFoldDB" id="A0A6A5R4U5"/>
<feature type="transmembrane region" description="Helical" evidence="14">
    <location>
        <begin position="60"/>
        <end position="79"/>
    </location>
</feature>